<name>A0A399SYJ9_9BACT</name>
<comment type="caution">
    <text evidence="2">The sequence shown here is derived from an EMBL/GenBank/DDBJ whole genome shotgun (WGS) entry which is preliminary data.</text>
</comment>
<evidence type="ECO:0000259" key="1">
    <source>
        <dbReference type="Pfam" id="PF13568"/>
    </source>
</evidence>
<dbReference type="Proteomes" id="UP000265926">
    <property type="component" value="Unassembled WGS sequence"/>
</dbReference>
<dbReference type="Pfam" id="PF13568">
    <property type="entry name" value="OMP_b-brl_2"/>
    <property type="match status" value="1"/>
</dbReference>
<sequence>MKRMMTTIGLIVFAAVYLKAQSLELGVKTGVGMAGTRITTLPENVKHSDIFSPVLSYSVNGSLCYQSKGWLGITAEPGIVKKGWLTNKGEELENKIRLHYLQLPVLVDFHATDKWVFSIGPELNYLVKATNKSAYGTENITDLNRKSELAAVIGCAYKLGGKLELGLRYSHGLTQTSDNVFWAGETQGDSQPEMKDYNQYLQMYLKVNLKRLR</sequence>
<evidence type="ECO:0000313" key="2">
    <source>
        <dbReference type="EMBL" id="RIJ47874.1"/>
    </source>
</evidence>
<dbReference type="AlphaFoldDB" id="A0A399SYJ9"/>
<evidence type="ECO:0000313" key="3">
    <source>
        <dbReference type="Proteomes" id="UP000265926"/>
    </source>
</evidence>
<dbReference type="InterPro" id="IPR025665">
    <property type="entry name" value="Beta-barrel_OMP_2"/>
</dbReference>
<keyword evidence="3" id="KW-1185">Reference proteome</keyword>
<dbReference type="EMBL" id="QWGR01000006">
    <property type="protein sequence ID" value="RIJ47874.1"/>
    <property type="molecule type" value="Genomic_DNA"/>
</dbReference>
<feature type="domain" description="Outer membrane protein beta-barrel" evidence="1">
    <location>
        <begin position="20"/>
        <end position="176"/>
    </location>
</feature>
<dbReference type="OrthoDB" id="1121752at2"/>
<organism evidence="2 3">
    <name type="scientific">Maribellus luteus</name>
    <dbReference type="NCBI Taxonomy" id="2305463"/>
    <lineage>
        <taxon>Bacteria</taxon>
        <taxon>Pseudomonadati</taxon>
        <taxon>Bacteroidota</taxon>
        <taxon>Bacteroidia</taxon>
        <taxon>Marinilabiliales</taxon>
        <taxon>Prolixibacteraceae</taxon>
        <taxon>Maribellus</taxon>
    </lineage>
</organism>
<protein>
    <submittedName>
        <fullName evidence="2">PorT family protein</fullName>
    </submittedName>
</protein>
<proteinExistence type="predicted"/>
<dbReference type="RefSeq" id="WP_119438218.1">
    <property type="nucleotide sequence ID" value="NZ_QWGR01000006.1"/>
</dbReference>
<gene>
    <name evidence="2" type="ORF">D1614_12135</name>
</gene>
<reference evidence="2 3" key="1">
    <citation type="submission" date="2018-08" db="EMBL/GenBank/DDBJ databases">
        <title>Pallidiluteibacterium maritimus gen. nov., sp. nov., isolated from coastal sediment.</title>
        <authorList>
            <person name="Zhou L.Y."/>
        </authorList>
    </citation>
    <scope>NUCLEOTIDE SEQUENCE [LARGE SCALE GENOMIC DNA]</scope>
    <source>
        <strain evidence="2 3">XSD2</strain>
    </source>
</reference>
<accession>A0A399SYJ9</accession>